<gene>
    <name evidence="1" type="ORF">PBAT_23470</name>
</gene>
<sequence length="92" mass="11096">MNWIATQSYYKIHRQVSSTEQTTVVNDRSMYLYEHKVRTKYREFAIEDVFDMSYRQMGDEGGFLYLHTKQGVYPYTVREDPSSFIDTFKELK</sequence>
<dbReference type="AlphaFoldDB" id="A0A162PXT9"/>
<protein>
    <submittedName>
        <fullName evidence="1">Uncharacterized protein</fullName>
    </submittedName>
</protein>
<dbReference type="OrthoDB" id="2691759at2"/>
<evidence type="ECO:0000313" key="1">
    <source>
        <dbReference type="EMBL" id="OAB40270.1"/>
    </source>
</evidence>
<organism evidence="1 2">
    <name type="scientific">Paenibacillus antarcticus</name>
    <dbReference type="NCBI Taxonomy" id="253703"/>
    <lineage>
        <taxon>Bacteria</taxon>
        <taxon>Bacillati</taxon>
        <taxon>Bacillota</taxon>
        <taxon>Bacilli</taxon>
        <taxon>Bacillales</taxon>
        <taxon>Paenibacillaceae</taxon>
        <taxon>Paenibacillus</taxon>
    </lineage>
</organism>
<dbReference type="EMBL" id="LVJI01000054">
    <property type="protein sequence ID" value="OAB40270.1"/>
    <property type="molecule type" value="Genomic_DNA"/>
</dbReference>
<reference evidence="1 2" key="1">
    <citation type="submission" date="2016-03" db="EMBL/GenBank/DDBJ databases">
        <title>Draft genome sequence of Paenibacillus antarcticus CECT 5836.</title>
        <authorList>
            <person name="Shin S.-K."/>
            <person name="Yi H."/>
        </authorList>
    </citation>
    <scope>NUCLEOTIDE SEQUENCE [LARGE SCALE GENOMIC DNA]</scope>
    <source>
        <strain evidence="1 2">CECT 5836</strain>
    </source>
</reference>
<evidence type="ECO:0000313" key="2">
    <source>
        <dbReference type="Proteomes" id="UP000077355"/>
    </source>
</evidence>
<accession>A0A162PXT9</accession>
<comment type="caution">
    <text evidence="1">The sequence shown here is derived from an EMBL/GenBank/DDBJ whole genome shotgun (WGS) entry which is preliminary data.</text>
</comment>
<name>A0A162PXT9_9BACL</name>
<proteinExistence type="predicted"/>
<keyword evidence="2" id="KW-1185">Reference proteome</keyword>
<dbReference type="RefSeq" id="WP_068653077.1">
    <property type="nucleotide sequence ID" value="NZ_CP043611.1"/>
</dbReference>
<dbReference type="Proteomes" id="UP000077355">
    <property type="component" value="Unassembled WGS sequence"/>
</dbReference>